<keyword evidence="4 7" id="KW-0689">Ribosomal protein</keyword>
<name>A0A0V0QJ86_PSEPJ</name>
<dbReference type="AlphaFoldDB" id="A0A0V0QJ86"/>
<dbReference type="PANTHER" id="PTHR11831">
    <property type="entry name" value="30S 40S RIBOSOMAL PROTEIN"/>
    <property type="match status" value="1"/>
</dbReference>
<dbReference type="InParanoid" id="A0A0V0QJ86"/>
<dbReference type="GO" id="GO:0022627">
    <property type="term" value="C:cytosolic small ribosomal subunit"/>
    <property type="evidence" value="ECO:0007669"/>
    <property type="project" value="TreeGrafter"/>
</dbReference>
<dbReference type="GO" id="GO:0006412">
    <property type="term" value="P:translation"/>
    <property type="evidence" value="ECO:0007669"/>
    <property type="project" value="InterPro"/>
</dbReference>
<dbReference type="PROSITE" id="PS00632">
    <property type="entry name" value="RIBOSOMAL_S4"/>
    <property type="match status" value="1"/>
</dbReference>
<evidence type="ECO:0000313" key="12">
    <source>
        <dbReference type="Proteomes" id="UP000054937"/>
    </source>
</evidence>
<dbReference type="Pfam" id="PF00163">
    <property type="entry name" value="Ribosomal_S4"/>
    <property type="match status" value="1"/>
</dbReference>
<evidence type="ECO:0000313" key="11">
    <source>
        <dbReference type="EMBL" id="KRX02219.1"/>
    </source>
</evidence>
<dbReference type="PROSITE" id="PS50889">
    <property type="entry name" value="S4"/>
    <property type="match status" value="1"/>
</dbReference>
<protein>
    <submittedName>
        <fullName evidence="11">Uncharacterized protein</fullName>
    </submittedName>
</protein>
<feature type="region of interest" description="Disordered" evidence="8">
    <location>
        <begin position="61"/>
        <end position="99"/>
    </location>
</feature>
<dbReference type="FunCoup" id="A0A0V0QJ86">
    <property type="interactions" value="341"/>
</dbReference>
<dbReference type="EMBL" id="LDAU01000156">
    <property type="protein sequence ID" value="KRX02219.1"/>
    <property type="molecule type" value="Genomic_DNA"/>
</dbReference>
<dbReference type="SMART" id="SM00363">
    <property type="entry name" value="S4"/>
    <property type="match status" value="1"/>
</dbReference>
<dbReference type="GO" id="GO:0042274">
    <property type="term" value="P:ribosomal small subunit biogenesis"/>
    <property type="evidence" value="ECO:0007669"/>
    <property type="project" value="TreeGrafter"/>
</dbReference>
<proteinExistence type="inferred from homology"/>
<reference evidence="11 12" key="1">
    <citation type="journal article" date="2015" name="Sci. Rep.">
        <title>Genome of the facultative scuticociliatosis pathogen Pseudocohnilembus persalinus provides insight into its virulence through horizontal gene transfer.</title>
        <authorList>
            <person name="Xiong J."/>
            <person name="Wang G."/>
            <person name="Cheng J."/>
            <person name="Tian M."/>
            <person name="Pan X."/>
            <person name="Warren A."/>
            <person name="Jiang C."/>
            <person name="Yuan D."/>
            <person name="Miao W."/>
        </authorList>
    </citation>
    <scope>NUCLEOTIDE SEQUENCE [LARGE SCALE GENOMIC DNA]</scope>
    <source>
        <strain evidence="11">36N120E</strain>
    </source>
</reference>
<feature type="domain" description="Small ribosomal subunit protein uS4 N-terminal" evidence="10">
    <location>
        <begin position="86"/>
        <end position="206"/>
    </location>
</feature>
<evidence type="ECO:0000259" key="9">
    <source>
        <dbReference type="SMART" id="SM00363"/>
    </source>
</evidence>
<dbReference type="InterPro" id="IPR022801">
    <property type="entry name" value="Ribosomal_uS4"/>
</dbReference>
<evidence type="ECO:0000256" key="4">
    <source>
        <dbReference type="ARBA" id="ARBA00022980"/>
    </source>
</evidence>
<dbReference type="Gene3D" id="3.10.290.10">
    <property type="entry name" value="RNA-binding S4 domain"/>
    <property type="match status" value="1"/>
</dbReference>
<keyword evidence="3 6" id="KW-0694">RNA-binding</keyword>
<dbReference type="GO" id="GO:0019843">
    <property type="term" value="F:rRNA binding"/>
    <property type="evidence" value="ECO:0007669"/>
    <property type="project" value="UniProtKB-KW"/>
</dbReference>
<comment type="similarity">
    <text evidence="1 7">Belongs to the universal ribosomal protein uS4 family.</text>
</comment>
<dbReference type="InterPro" id="IPR001912">
    <property type="entry name" value="Ribosomal_uS4_N"/>
</dbReference>
<dbReference type="Proteomes" id="UP000054937">
    <property type="component" value="Unassembled WGS sequence"/>
</dbReference>
<evidence type="ECO:0000256" key="1">
    <source>
        <dbReference type="ARBA" id="ARBA00007465"/>
    </source>
</evidence>
<evidence type="ECO:0000256" key="5">
    <source>
        <dbReference type="ARBA" id="ARBA00023274"/>
    </source>
</evidence>
<dbReference type="SMART" id="SM01390">
    <property type="entry name" value="Ribosomal_S4"/>
    <property type="match status" value="1"/>
</dbReference>
<evidence type="ECO:0000256" key="2">
    <source>
        <dbReference type="ARBA" id="ARBA00022730"/>
    </source>
</evidence>
<comment type="caution">
    <text evidence="11">The sequence shown here is derived from an EMBL/GenBank/DDBJ whole genome shotgun (WGS) entry which is preliminary data.</text>
</comment>
<feature type="compositionally biased region" description="Basic residues" evidence="8">
    <location>
        <begin position="74"/>
        <end position="95"/>
    </location>
</feature>
<evidence type="ECO:0000256" key="7">
    <source>
        <dbReference type="RuleBase" id="RU003699"/>
    </source>
</evidence>
<keyword evidence="2 6" id="KW-0699">rRNA-binding</keyword>
<evidence type="ECO:0000259" key="10">
    <source>
        <dbReference type="SMART" id="SM01390"/>
    </source>
</evidence>
<dbReference type="PANTHER" id="PTHR11831:SF5">
    <property type="entry name" value="40S RIBOSOMAL PROTEIN S9"/>
    <property type="match status" value="1"/>
</dbReference>
<dbReference type="InterPro" id="IPR002942">
    <property type="entry name" value="S4_RNA-bd"/>
</dbReference>
<accession>A0A0V0QJ86</accession>
<dbReference type="InterPro" id="IPR018079">
    <property type="entry name" value="Ribosomal_uS4_CS"/>
</dbReference>
<sequence>MSKKTRQSQRAKKINPHMKIVDESTRKYVINARIDQLESDYYDSPNRLAEDIESEEFEMELEEHENEKRDQKLHTKKQKKAAQKIKKKKISKRTKKESSMRRNFNLKKLIKEDDLEHNEFPNFCSIRLRIIGKYGLKNKKEVWRVQLVLAKLRKAARELLTLDPKDPKRLFEGSALMRRMFRFGLLNEGENKLDYILGLTINKLMERRLQTVVFKSQLAKSIHHARVIIRHKHIKVGKNLVDIPSFMVRVDSEKHIDRINEDKVGRTKRRKQK</sequence>
<gene>
    <name evidence="11" type="ORF">PPERSA_04841</name>
</gene>
<organism evidence="11 12">
    <name type="scientific">Pseudocohnilembus persalinus</name>
    <name type="common">Ciliate</name>
    <dbReference type="NCBI Taxonomy" id="266149"/>
    <lineage>
        <taxon>Eukaryota</taxon>
        <taxon>Sar</taxon>
        <taxon>Alveolata</taxon>
        <taxon>Ciliophora</taxon>
        <taxon>Intramacronucleata</taxon>
        <taxon>Oligohymenophorea</taxon>
        <taxon>Scuticociliatia</taxon>
        <taxon>Philasterida</taxon>
        <taxon>Pseudocohnilembidae</taxon>
        <taxon>Pseudocohnilembus</taxon>
    </lineage>
</organism>
<evidence type="ECO:0000256" key="3">
    <source>
        <dbReference type="ARBA" id="ARBA00022884"/>
    </source>
</evidence>
<dbReference type="CDD" id="cd00165">
    <property type="entry name" value="S4"/>
    <property type="match status" value="1"/>
</dbReference>
<dbReference type="GO" id="GO:0003735">
    <property type="term" value="F:structural constituent of ribosome"/>
    <property type="evidence" value="ECO:0007669"/>
    <property type="project" value="InterPro"/>
</dbReference>
<dbReference type="OrthoDB" id="286962at2759"/>
<keyword evidence="12" id="KW-1185">Reference proteome</keyword>
<dbReference type="InterPro" id="IPR005710">
    <property type="entry name" value="Ribosomal_uS4_euk/arc"/>
</dbReference>
<keyword evidence="5 7" id="KW-0687">Ribonucleoprotein</keyword>
<evidence type="ECO:0000256" key="6">
    <source>
        <dbReference type="PROSITE-ProRule" id="PRU00182"/>
    </source>
</evidence>
<evidence type="ECO:0000256" key="8">
    <source>
        <dbReference type="SAM" id="MobiDB-lite"/>
    </source>
</evidence>
<feature type="domain" description="RNA-binding S4" evidence="9">
    <location>
        <begin position="207"/>
        <end position="273"/>
    </location>
</feature>
<dbReference type="NCBIfam" id="TIGR01018">
    <property type="entry name" value="uS4_arch"/>
    <property type="match status" value="1"/>
</dbReference>
<dbReference type="Pfam" id="PF01479">
    <property type="entry name" value="S4"/>
    <property type="match status" value="1"/>
</dbReference>
<dbReference type="SUPFAM" id="SSF55174">
    <property type="entry name" value="Alpha-L RNA-binding motif"/>
    <property type="match status" value="1"/>
</dbReference>
<dbReference type="InterPro" id="IPR036986">
    <property type="entry name" value="S4_RNA-bd_sf"/>
</dbReference>